<comment type="similarity">
    <text evidence="2">Belongs to the RRP40 family.</text>
</comment>
<dbReference type="Pfam" id="PF15985">
    <property type="entry name" value="KH_6"/>
    <property type="match status" value="1"/>
</dbReference>
<dbReference type="AlphaFoldDB" id="A0A2H9TJ32"/>
<dbReference type="InterPro" id="IPR004088">
    <property type="entry name" value="KH_dom_type_1"/>
</dbReference>
<dbReference type="InterPro" id="IPR012340">
    <property type="entry name" value="NA-bd_OB-fold"/>
</dbReference>
<dbReference type="OrthoDB" id="340500at2759"/>
<evidence type="ECO:0000256" key="1">
    <source>
        <dbReference type="ARBA" id="ARBA00004604"/>
    </source>
</evidence>
<organism evidence="8 9">
    <name type="scientific">Paramicrosporidium saccamoebae</name>
    <dbReference type="NCBI Taxonomy" id="1246581"/>
    <lineage>
        <taxon>Eukaryota</taxon>
        <taxon>Fungi</taxon>
        <taxon>Fungi incertae sedis</taxon>
        <taxon>Cryptomycota</taxon>
        <taxon>Cryptomycota incertae sedis</taxon>
        <taxon>Paramicrosporidium</taxon>
    </lineage>
</organism>
<dbReference type="SUPFAM" id="SSF50249">
    <property type="entry name" value="Nucleic acid-binding proteins"/>
    <property type="match status" value="1"/>
</dbReference>
<comment type="caution">
    <text evidence="8">The sequence shown here is derived from an EMBL/GenBank/DDBJ whole genome shotgun (WGS) entry which is preliminary data.</text>
</comment>
<dbReference type="PANTHER" id="PTHR21321:SF1">
    <property type="entry name" value="EXOSOME COMPLEX COMPONENT RRP40"/>
    <property type="match status" value="1"/>
</dbReference>
<name>A0A2H9TJ32_9FUNG</name>
<dbReference type="STRING" id="1246581.A0A2H9TJ32"/>
<dbReference type="InterPro" id="IPR036612">
    <property type="entry name" value="KH_dom_type_1_sf"/>
</dbReference>
<dbReference type="GO" id="GO:0071038">
    <property type="term" value="P:TRAMP-dependent tRNA surveillance pathway"/>
    <property type="evidence" value="ECO:0007669"/>
    <property type="project" value="TreeGrafter"/>
</dbReference>
<keyword evidence="5" id="KW-0694">RNA-binding</keyword>
<evidence type="ECO:0000313" key="9">
    <source>
        <dbReference type="Proteomes" id="UP000240830"/>
    </source>
</evidence>
<dbReference type="Pfam" id="PF21262">
    <property type="entry name" value="RRP40_S1"/>
    <property type="match status" value="1"/>
</dbReference>
<dbReference type="GO" id="GO:0071051">
    <property type="term" value="P:poly(A)-dependent snoRNA 3'-end processing"/>
    <property type="evidence" value="ECO:0007669"/>
    <property type="project" value="TreeGrafter"/>
</dbReference>
<reference evidence="8 9" key="1">
    <citation type="submission" date="2016-10" db="EMBL/GenBank/DDBJ databases">
        <title>The genome of Paramicrosporidium saccamoebae is the missing link in understanding Cryptomycota and Microsporidia evolution.</title>
        <authorList>
            <person name="Quandt C.A."/>
            <person name="Beaudet D."/>
            <person name="Corsaro D."/>
            <person name="Michel R."/>
            <person name="Corradi N."/>
            <person name="James T."/>
        </authorList>
    </citation>
    <scope>NUCLEOTIDE SEQUENCE [LARGE SCALE GENOMIC DNA]</scope>
    <source>
        <strain evidence="8 9">KSL3</strain>
    </source>
</reference>
<evidence type="ECO:0000256" key="2">
    <source>
        <dbReference type="ARBA" id="ARBA00007841"/>
    </source>
</evidence>
<dbReference type="EMBL" id="MTSL01000161">
    <property type="protein sequence ID" value="PJF17738.1"/>
    <property type="molecule type" value="Genomic_DNA"/>
</dbReference>
<evidence type="ECO:0000313" key="8">
    <source>
        <dbReference type="EMBL" id="PJF17738.1"/>
    </source>
</evidence>
<comment type="subcellular location">
    <subcellularLocation>
        <location evidence="1">Nucleus</location>
        <location evidence="1">Nucleolus</location>
    </subcellularLocation>
</comment>
<keyword evidence="9" id="KW-1185">Reference proteome</keyword>
<proteinExistence type="inferred from homology"/>
<evidence type="ECO:0000256" key="3">
    <source>
        <dbReference type="ARBA" id="ARBA00022552"/>
    </source>
</evidence>
<dbReference type="GO" id="GO:0000467">
    <property type="term" value="P:exonucleolytic trimming to generate mature 3'-end of 5.8S rRNA from tricistronic rRNA transcript (SSU-rRNA, 5.8S rRNA, LSU-rRNA)"/>
    <property type="evidence" value="ECO:0007669"/>
    <property type="project" value="TreeGrafter"/>
</dbReference>
<dbReference type="Proteomes" id="UP000240830">
    <property type="component" value="Unassembled WGS sequence"/>
</dbReference>
<evidence type="ECO:0000256" key="4">
    <source>
        <dbReference type="ARBA" id="ARBA00022835"/>
    </source>
</evidence>
<dbReference type="GO" id="GO:0071034">
    <property type="term" value="P:CUT catabolic process"/>
    <property type="evidence" value="ECO:0007669"/>
    <property type="project" value="TreeGrafter"/>
</dbReference>
<evidence type="ECO:0000256" key="5">
    <source>
        <dbReference type="ARBA" id="ARBA00022884"/>
    </source>
</evidence>
<dbReference type="GO" id="GO:0034475">
    <property type="term" value="P:U4 snRNA 3'-end processing"/>
    <property type="evidence" value="ECO:0007669"/>
    <property type="project" value="TreeGrafter"/>
</dbReference>
<evidence type="ECO:0000256" key="6">
    <source>
        <dbReference type="ARBA" id="ARBA00030615"/>
    </source>
</evidence>
<protein>
    <recommendedName>
        <fullName evidence="6">Ribosomal RNA-processing protein 40</fullName>
    </recommendedName>
</protein>
<keyword evidence="3" id="KW-0698">rRNA processing</keyword>
<dbReference type="PANTHER" id="PTHR21321">
    <property type="entry name" value="PNAS-3 RELATED"/>
    <property type="match status" value="1"/>
</dbReference>
<dbReference type="InterPro" id="IPR037319">
    <property type="entry name" value="Rrp40_S1"/>
</dbReference>
<dbReference type="CDD" id="cd05790">
    <property type="entry name" value="S1_Rrp40"/>
    <property type="match status" value="1"/>
</dbReference>
<dbReference type="InterPro" id="IPR026699">
    <property type="entry name" value="Exosome_RNA_bind1/RRP40/RRP4"/>
</dbReference>
<sequence length="208" mass="22221">MSALGVVIPGTNITPIVERVFSEKRGDDQLPVIKLGTGLIQSGDTPNDLVVGVISARLADAYKVDLGSSSPAMLNFTGFDGTTKKNRPNLAIGDVVFARVSVANKDMEPELVCFDSENRSEGFGEVAGGMMYACSCNLSQSLQVFDNPVLELLGKNLAFEIVVGANGRFVLNSNKPIDVIRIANILLGSSTNGMTWVAERIREIARSN</sequence>
<evidence type="ECO:0000259" key="7">
    <source>
        <dbReference type="Pfam" id="PF15985"/>
    </source>
</evidence>
<dbReference type="GO" id="GO:0003723">
    <property type="term" value="F:RNA binding"/>
    <property type="evidence" value="ECO:0007669"/>
    <property type="project" value="UniProtKB-KW"/>
</dbReference>
<gene>
    <name evidence="8" type="ORF">PSACC_02442</name>
</gene>
<dbReference type="FunFam" id="2.40.50.140:FF:000112">
    <property type="entry name" value="Exosome complex component RRP40"/>
    <property type="match status" value="1"/>
</dbReference>
<dbReference type="GO" id="GO:0000177">
    <property type="term" value="C:cytoplasmic exosome (RNase complex)"/>
    <property type="evidence" value="ECO:0007669"/>
    <property type="project" value="TreeGrafter"/>
</dbReference>
<dbReference type="GO" id="GO:0071035">
    <property type="term" value="P:nuclear polyadenylation-dependent rRNA catabolic process"/>
    <property type="evidence" value="ECO:0007669"/>
    <property type="project" value="TreeGrafter"/>
</dbReference>
<dbReference type="GO" id="GO:0005730">
    <property type="term" value="C:nucleolus"/>
    <property type="evidence" value="ECO:0007669"/>
    <property type="project" value="UniProtKB-SubCell"/>
</dbReference>
<feature type="domain" description="K Homology" evidence="7">
    <location>
        <begin position="129"/>
        <end position="169"/>
    </location>
</feature>
<keyword evidence="4" id="KW-0271">Exosome</keyword>
<dbReference type="Gene3D" id="3.30.1370.10">
    <property type="entry name" value="K Homology domain, type 1"/>
    <property type="match status" value="1"/>
</dbReference>
<accession>A0A2H9TJ32</accession>
<dbReference type="SUPFAM" id="SSF54791">
    <property type="entry name" value="Eukaryotic type KH-domain (KH-domain type I)"/>
    <property type="match status" value="1"/>
</dbReference>
<dbReference type="GO" id="GO:0000176">
    <property type="term" value="C:nuclear exosome (RNase complex)"/>
    <property type="evidence" value="ECO:0007669"/>
    <property type="project" value="TreeGrafter"/>
</dbReference>
<dbReference type="Gene3D" id="2.40.50.140">
    <property type="entry name" value="Nucleic acid-binding proteins"/>
    <property type="match status" value="1"/>
</dbReference>